<dbReference type="InterPro" id="IPR013563">
    <property type="entry name" value="Oligopep_ABC_C"/>
</dbReference>
<dbReference type="PROSITE" id="PS50893">
    <property type="entry name" value="ABC_TRANSPORTER_2"/>
    <property type="match status" value="1"/>
</dbReference>
<keyword evidence="3" id="KW-0813">Transport</keyword>
<dbReference type="AlphaFoldDB" id="W4HH16"/>
<dbReference type="RefSeq" id="WP_043846314.1">
    <property type="nucleotide sequence ID" value="NZ_AQQW01000012.1"/>
</dbReference>
<sequence length="354" mass="38906">MSAPLLDVRHLHKSFGGARGLIRTARRAQVVTDVSFTIGRGETYGLVGESGSGKSTIGRTILRLLEPDSGEVRFDGEDIVGLSRSDLRRLRRRVQIIFQDPFSSLDPRVRVGEVLAEPIRLHRLRASGDVTARVDELLQTVGLAPHHKDRYPHEFSGGQRQRIAIARALAVEPDLIVCDEAVSALDVSIQAQVLNLLARLRDDLGVSYLFISHDMSVVRHISNRVGVLYAGRIVETGPAEEVFARPRHPYTRMLLAATPSLGRPRRTRADDITGAPPSPYERAPGCAFASRCSFATETCRAETPPLDTFTDGAHEAACWHAEALAAEPSEETTGPVEPEMSPAFRRRMALLREA</sequence>
<evidence type="ECO:0000256" key="4">
    <source>
        <dbReference type="ARBA" id="ARBA00022741"/>
    </source>
</evidence>
<dbReference type="PATRIC" id="fig|1317118.6.peg.3537"/>
<dbReference type="FunFam" id="3.40.50.300:FF:000016">
    <property type="entry name" value="Oligopeptide ABC transporter ATP-binding component"/>
    <property type="match status" value="1"/>
</dbReference>
<keyword evidence="5" id="KW-0067">ATP-binding</keyword>
<dbReference type="Pfam" id="PF08352">
    <property type="entry name" value="oligo_HPY"/>
    <property type="match status" value="1"/>
</dbReference>
<evidence type="ECO:0000256" key="5">
    <source>
        <dbReference type="ARBA" id="ARBA00022840"/>
    </source>
</evidence>
<dbReference type="EMBL" id="AQQW01000012">
    <property type="protein sequence ID" value="ETW11426.1"/>
    <property type="molecule type" value="Genomic_DNA"/>
</dbReference>
<accession>W4HH16</accession>
<evidence type="ECO:0000259" key="6">
    <source>
        <dbReference type="PROSITE" id="PS50893"/>
    </source>
</evidence>
<dbReference type="Pfam" id="PF00005">
    <property type="entry name" value="ABC_tran"/>
    <property type="match status" value="1"/>
</dbReference>
<dbReference type="PROSITE" id="PS00211">
    <property type="entry name" value="ABC_TRANSPORTER_1"/>
    <property type="match status" value="1"/>
</dbReference>
<comment type="similarity">
    <text evidence="2">Belongs to the ABC transporter superfamily.</text>
</comment>
<protein>
    <submittedName>
        <fullName evidence="7">Oligopeptide/dipeptide ABC transporter ATPase</fullName>
    </submittedName>
</protein>
<gene>
    <name evidence="7" type="ORF">ATO8_17185</name>
</gene>
<dbReference type="STRING" id="1379903.ATO8_17185"/>
<keyword evidence="8" id="KW-1185">Reference proteome</keyword>
<evidence type="ECO:0000256" key="3">
    <source>
        <dbReference type="ARBA" id="ARBA00022448"/>
    </source>
</evidence>
<dbReference type="GO" id="GO:0055085">
    <property type="term" value="P:transmembrane transport"/>
    <property type="evidence" value="ECO:0007669"/>
    <property type="project" value="UniProtKB-ARBA"/>
</dbReference>
<keyword evidence="4" id="KW-0547">Nucleotide-binding</keyword>
<dbReference type="CDD" id="cd03257">
    <property type="entry name" value="ABC_NikE_OppD_transporters"/>
    <property type="match status" value="1"/>
</dbReference>
<dbReference type="InterPro" id="IPR050319">
    <property type="entry name" value="ABC_transp_ATP-bind"/>
</dbReference>
<dbReference type="Gene3D" id="3.40.50.300">
    <property type="entry name" value="P-loop containing nucleotide triphosphate hydrolases"/>
    <property type="match status" value="1"/>
</dbReference>
<dbReference type="SMART" id="SM00382">
    <property type="entry name" value="AAA"/>
    <property type="match status" value="1"/>
</dbReference>
<dbReference type="Proteomes" id="UP000019063">
    <property type="component" value="Unassembled WGS sequence"/>
</dbReference>
<dbReference type="GO" id="GO:0016887">
    <property type="term" value="F:ATP hydrolysis activity"/>
    <property type="evidence" value="ECO:0007669"/>
    <property type="project" value="InterPro"/>
</dbReference>
<feature type="domain" description="ABC transporter" evidence="6">
    <location>
        <begin position="6"/>
        <end position="255"/>
    </location>
</feature>
<dbReference type="GO" id="GO:0015833">
    <property type="term" value="P:peptide transport"/>
    <property type="evidence" value="ECO:0007669"/>
    <property type="project" value="InterPro"/>
</dbReference>
<dbReference type="PANTHER" id="PTHR43776:SF7">
    <property type="entry name" value="D,D-DIPEPTIDE TRANSPORT ATP-BINDING PROTEIN DDPF-RELATED"/>
    <property type="match status" value="1"/>
</dbReference>
<evidence type="ECO:0000313" key="8">
    <source>
        <dbReference type="Proteomes" id="UP000019063"/>
    </source>
</evidence>
<dbReference type="eggNOG" id="COG4608">
    <property type="taxonomic scope" value="Bacteria"/>
</dbReference>
<dbReference type="InterPro" id="IPR003439">
    <property type="entry name" value="ABC_transporter-like_ATP-bd"/>
</dbReference>
<reference evidence="7 8" key="1">
    <citation type="journal article" date="2014" name="Antonie Van Leeuwenhoek">
        <title>Roseivivax atlanticus sp. nov., isolated from surface seawater of the Atlantic Ocean.</title>
        <authorList>
            <person name="Li G."/>
            <person name="Lai Q."/>
            <person name="Liu X."/>
            <person name="Sun F."/>
            <person name="Shao Z."/>
        </authorList>
    </citation>
    <scope>NUCLEOTIDE SEQUENCE [LARGE SCALE GENOMIC DNA]</scope>
    <source>
        <strain evidence="7 8">22II-s10s</strain>
    </source>
</reference>
<name>W4HH16_9RHOB</name>
<evidence type="ECO:0000256" key="1">
    <source>
        <dbReference type="ARBA" id="ARBA00004417"/>
    </source>
</evidence>
<dbReference type="GO" id="GO:0005524">
    <property type="term" value="F:ATP binding"/>
    <property type="evidence" value="ECO:0007669"/>
    <property type="project" value="UniProtKB-KW"/>
</dbReference>
<evidence type="ECO:0000256" key="2">
    <source>
        <dbReference type="ARBA" id="ARBA00005417"/>
    </source>
</evidence>
<evidence type="ECO:0000313" key="7">
    <source>
        <dbReference type="EMBL" id="ETW11426.1"/>
    </source>
</evidence>
<comment type="subcellular location">
    <subcellularLocation>
        <location evidence="1">Cell inner membrane</location>
        <topology evidence="1">Peripheral membrane protein</topology>
    </subcellularLocation>
</comment>
<dbReference type="NCBIfam" id="TIGR01727">
    <property type="entry name" value="oligo_HPY"/>
    <property type="match status" value="1"/>
</dbReference>
<dbReference type="InterPro" id="IPR003593">
    <property type="entry name" value="AAA+_ATPase"/>
</dbReference>
<dbReference type="GO" id="GO:0005886">
    <property type="term" value="C:plasma membrane"/>
    <property type="evidence" value="ECO:0007669"/>
    <property type="project" value="UniProtKB-SubCell"/>
</dbReference>
<organism evidence="7 8">
    <name type="scientific">Roseivivax marinus</name>
    <dbReference type="NCBI Taxonomy" id="1379903"/>
    <lineage>
        <taxon>Bacteria</taxon>
        <taxon>Pseudomonadati</taxon>
        <taxon>Pseudomonadota</taxon>
        <taxon>Alphaproteobacteria</taxon>
        <taxon>Rhodobacterales</taxon>
        <taxon>Roseobacteraceae</taxon>
        <taxon>Roseivivax</taxon>
    </lineage>
</organism>
<proteinExistence type="inferred from homology"/>
<dbReference type="InterPro" id="IPR027417">
    <property type="entry name" value="P-loop_NTPase"/>
</dbReference>
<comment type="caution">
    <text evidence="7">The sequence shown here is derived from an EMBL/GenBank/DDBJ whole genome shotgun (WGS) entry which is preliminary data.</text>
</comment>
<dbReference type="SUPFAM" id="SSF52540">
    <property type="entry name" value="P-loop containing nucleoside triphosphate hydrolases"/>
    <property type="match status" value="1"/>
</dbReference>
<dbReference type="PANTHER" id="PTHR43776">
    <property type="entry name" value="TRANSPORT ATP-BINDING PROTEIN"/>
    <property type="match status" value="1"/>
</dbReference>
<dbReference type="InterPro" id="IPR017871">
    <property type="entry name" value="ABC_transporter-like_CS"/>
</dbReference>